<keyword evidence="1" id="KW-0732">Signal</keyword>
<proteinExistence type="predicted"/>
<dbReference type="STRING" id="454006.SAMN05421825_1466"/>
<feature type="signal peptide" evidence="1">
    <location>
        <begin position="1"/>
        <end position="23"/>
    </location>
</feature>
<evidence type="ECO:0000313" key="2">
    <source>
        <dbReference type="EMBL" id="SDF27431.1"/>
    </source>
</evidence>
<dbReference type="AlphaFoldDB" id="A0A1G7JRE9"/>
<keyword evidence="3" id="KW-1185">Reference proteome</keyword>
<evidence type="ECO:0008006" key="4">
    <source>
        <dbReference type="Google" id="ProtNLM"/>
    </source>
</evidence>
<dbReference type="EMBL" id="FNBH01000001">
    <property type="protein sequence ID" value="SDF27431.1"/>
    <property type="molecule type" value="Genomic_DNA"/>
</dbReference>
<gene>
    <name evidence="2" type="ORF">SAMN05421825_1466</name>
</gene>
<protein>
    <recommendedName>
        <fullName evidence="4">IgGFc-binding protein N-terminal domain-containing protein</fullName>
    </recommendedName>
</protein>
<sequence>MKKNLTVLLFVLCLSKVSSQVIFGNNAGTASDKTSVLMEFPNTGNKGLILPYVTDKSAISTAGSIILDASVPTAAKVKYYNGTTWVDLSVQPADVSSYLGIQPSSRENPTAKVIIGNSTSAADGVLVLESTNKAMVLPIVPSYQSIVNPAPGTMALVDNGGIKTLAVYNGVQWSFWSY</sequence>
<evidence type="ECO:0000313" key="3">
    <source>
        <dbReference type="Proteomes" id="UP000199203"/>
    </source>
</evidence>
<organism evidence="2 3">
    <name type="scientific">Epilithonimonas hungarica</name>
    <dbReference type="NCBI Taxonomy" id="454006"/>
    <lineage>
        <taxon>Bacteria</taxon>
        <taxon>Pseudomonadati</taxon>
        <taxon>Bacteroidota</taxon>
        <taxon>Flavobacteriia</taxon>
        <taxon>Flavobacteriales</taxon>
        <taxon>Weeksellaceae</taxon>
        <taxon>Chryseobacterium group</taxon>
        <taxon>Epilithonimonas</taxon>
    </lineage>
</organism>
<evidence type="ECO:0000256" key="1">
    <source>
        <dbReference type="SAM" id="SignalP"/>
    </source>
</evidence>
<reference evidence="3" key="1">
    <citation type="submission" date="2016-10" db="EMBL/GenBank/DDBJ databases">
        <authorList>
            <person name="Varghese N."/>
            <person name="Submissions S."/>
        </authorList>
    </citation>
    <scope>NUCLEOTIDE SEQUENCE [LARGE SCALE GENOMIC DNA]</scope>
    <source>
        <strain evidence="3">DSM 19684</strain>
    </source>
</reference>
<dbReference type="RefSeq" id="WP_139166592.1">
    <property type="nucleotide sequence ID" value="NZ_FNBH01000001.1"/>
</dbReference>
<feature type="chain" id="PRO_5011655019" description="IgGFc-binding protein N-terminal domain-containing protein" evidence="1">
    <location>
        <begin position="24"/>
        <end position="178"/>
    </location>
</feature>
<dbReference type="Proteomes" id="UP000199203">
    <property type="component" value="Unassembled WGS sequence"/>
</dbReference>
<accession>A0A1G7JRE9</accession>
<name>A0A1G7JRE9_9FLAO</name>
<dbReference type="OrthoDB" id="705292at2"/>